<comment type="caution">
    <text evidence="2">The sequence shown here is derived from an EMBL/GenBank/DDBJ whole genome shotgun (WGS) entry which is preliminary data.</text>
</comment>
<organism evidence="2 3">
    <name type="scientific">Candidatus Berkelbacteria bacterium Gr01-1014_85</name>
    <dbReference type="NCBI Taxonomy" id="2017150"/>
    <lineage>
        <taxon>Bacteria</taxon>
        <taxon>Candidatus Berkelbacteria</taxon>
    </lineage>
</organism>
<evidence type="ECO:0000313" key="2">
    <source>
        <dbReference type="EMBL" id="TSC65659.1"/>
    </source>
</evidence>
<gene>
    <name evidence="2" type="ORF">CEO22_402</name>
</gene>
<dbReference type="EMBL" id="VMFD01000033">
    <property type="protein sequence ID" value="TSC65659.1"/>
    <property type="molecule type" value="Genomic_DNA"/>
</dbReference>
<evidence type="ECO:0000313" key="3">
    <source>
        <dbReference type="Proteomes" id="UP000316253"/>
    </source>
</evidence>
<feature type="transmembrane region" description="Helical" evidence="1">
    <location>
        <begin position="12"/>
        <end position="31"/>
    </location>
</feature>
<keyword evidence="1" id="KW-1133">Transmembrane helix</keyword>
<dbReference type="AlphaFoldDB" id="A0A554JBG8"/>
<keyword evidence="1" id="KW-0472">Membrane</keyword>
<keyword evidence="1" id="KW-0812">Transmembrane</keyword>
<dbReference type="Proteomes" id="UP000316253">
    <property type="component" value="Unassembled WGS sequence"/>
</dbReference>
<sequence length="289" mass="31644">MEKTQVRSGIISPLIIIALVIVIVIGGLLTWQQVRQTISSQTNYSTATNGYGIGKKSTVSKTTKALWRFDGQNWQGKVATGANCDDNAPLTSSLSQDLSLATARLYPGQTRGNDYKAHGGLIFDNQRNLVRINLPVDATLYEGSRYLEMGEEQILIDLQTDCGWLLRFDHLAKVGPELADSIAELPAPLADQSQTHPIDPVRLQAGTLIASEIGFKKLNRTTVDFGLYNLKQKNQVSQTANWQKEHSELQQLGAHGVCWFDYLIPADQALVNKLPAGDSAAGALSDYCE</sequence>
<proteinExistence type="predicted"/>
<name>A0A554JBG8_9BACT</name>
<accession>A0A554JBG8</accession>
<reference evidence="2 3" key="1">
    <citation type="submission" date="2017-08" db="EMBL/GenBank/DDBJ databases">
        <title>Mechanisms for carbon and nitrogen cycling indicate functional differentiation within the Candidate Phyla Radiation.</title>
        <authorList>
            <person name="Danczak R.E."/>
            <person name="Johnston M.D."/>
            <person name="Kenah C."/>
            <person name="Slattery M."/>
            <person name="Wrighton K.C."/>
            <person name="Wilkins M.J."/>
        </authorList>
    </citation>
    <scope>NUCLEOTIDE SEQUENCE [LARGE SCALE GENOMIC DNA]</scope>
    <source>
        <strain evidence="2">Gr01-1014_85</strain>
    </source>
</reference>
<protein>
    <submittedName>
        <fullName evidence="2">Uncharacterized protein</fullName>
    </submittedName>
</protein>
<evidence type="ECO:0000256" key="1">
    <source>
        <dbReference type="SAM" id="Phobius"/>
    </source>
</evidence>